<keyword evidence="2" id="KW-1185">Reference proteome</keyword>
<reference evidence="1 2" key="1">
    <citation type="journal article" date="2016" name="Environ. Microbiol.">
        <title>New Methyloceanibacter diversity from North Sea sediments includes methanotroph containing solely the soluble methane monooxygenase.</title>
        <authorList>
            <person name="Vekeman B."/>
            <person name="Kerckhof F.M."/>
            <person name="Cremers G."/>
            <person name="de Vos P."/>
            <person name="Vandamme P."/>
            <person name="Boon N."/>
            <person name="Op den Camp H.J."/>
            <person name="Heylen K."/>
        </authorList>
    </citation>
    <scope>NUCLEOTIDE SEQUENCE [LARGE SCALE GENOMIC DNA]</scope>
    <source>
        <strain evidence="1 2">R-67177</strain>
    </source>
</reference>
<organism evidence="1 2">
    <name type="scientific">Methyloceanibacter marginalis</name>
    <dbReference type="NCBI Taxonomy" id="1774971"/>
    <lineage>
        <taxon>Bacteria</taxon>
        <taxon>Pseudomonadati</taxon>
        <taxon>Pseudomonadota</taxon>
        <taxon>Alphaproteobacteria</taxon>
        <taxon>Hyphomicrobiales</taxon>
        <taxon>Hyphomicrobiaceae</taxon>
        <taxon>Methyloceanibacter</taxon>
    </lineage>
</organism>
<gene>
    <name evidence="1" type="ORF">AUC71_09230</name>
</gene>
<dbReference type="EMBL" id="LPWD01000097">
    <property type="protein sequence ID" value="ODS03516.1"/>
    <property type="molecule type" value="Genomic_DNA"/>
</dbReference>
<proteinExistence type="predicted"/>
<dbReference type="RefSeq" id="WP_069623284.1">
    <property type="nucleotide sequence ID" value="NZ_LPWD01000097.1"/>
</dbReference>
<sequence>MPGDPKECRKNAEECLRLAEGASTPDAKEHFQTLAQRWLALAVDEEASAELLAEWGDPA</sequence>
<evidence type="ECO:0000313" key="2">
    <source>
        <dbReference type="Proteomes" id="UP000095042"/>
    </source>
</evidence>
<accession>A0A1E3WCK5</accession>
<protein>
    <submittedName>
        <fullName evidence="1">Uncharacterized protein</fullName>
    </submittedName>
</protein>
<dbReference type="AlphaFoldDB" id="A0A1E3WCK5"/>
<comment type="caution">
    <text evidence="1">The sequence shown here is derived from an EMBL/GenBank/DDBJ whole genome shotgun (WGS) entry which is preliminary data.</text>
</comment>
<dbReference type="Proteomes" id="UP000095042">
    <property type="component" value="Unassembled WGS sequence"/>
</dbReference>
<name>A0A1E3WCK5_9HYPH</name>
<evidence type="ECO:0000313" key="1">
    <source>
        <dbReference type="EMBL" id="ODS03516.1"/>
    </source>
</evidence>